<dbReference type="SUPFAM" id="SSF52058">
    <property type="entry name" value="L domain-like"/>
    <property type="match status" value="1"/>
</dbReference>
<keyword evidence="7 11" id="KW-1133">Transmembrane helix</keyword>
<feature type="transmembrane region" description="Helical" evidence="11">
    <location>
        <begin position="211"/>
        <end position="231"/>
    </location>
</feature>
<reference evidence="12" key="2">
    <citation type="submission" date="2015-06" db="UniProtKB">
        <authorList>
            <consortium name="EnsemblPlants"/>
        </authorList>
    </citation>
    <scope>IDENTIFICATION</scope>
    <source>
        <strain evidence="12">DM1-3 516 R44</strain>
    </source>
</reference>
<dbReference type="PANTHER" id="PTHR27004:SF398">
    <property type="entry name" value="LEUCINE-RICH REPEAT-CONTAINING N-TERMINAL PLANT-TYPE DOMAIN-CONTAINING PROTEIN"/>
    <property type="match status" value="1"/>
</dbReference>
<dbReference type="EnsemblPlants" id="PGSC0003DMT400080345">
    <property type="protein sequence ID" value="PGSC0003DMT400080345"/>
    <property type="gene ID" value="PGSC0003DMG400031283"/>
</dbReference>
<dbReference type="Gene3D" id="3.80.10.10">
    <property type="entry name" value="Ribonuclease Inhibitor"/>
    <property type="match status" value="1"/>
</dbReference>
<keyword evidence="3" id="KW-1003">Cell membrane</keyword>
<evidence type="ECO:0000256" key="6">
    <source>
        <dbReference type="ARBA" id="ARBA00022737"/>
    </source>
</evidence>
<evidence type="ECO:0000256" key="11">
    <source>
        <dbReference type="SAM" id="Phobius"/>
    </source>
</evidence>
<keyword evidence="6" id="KW-0677">Repeat</keyword>
<dbReference type="Pfam" id="PF13855">
    <property type="entry name" value="LRR_8"/>
    <property type="match status" value="1"/>
</dbReference>
<keyword evidence="10" id="KW-0325">Glycoprotein</keyword>
<accession>M1D3D0</accession>
<evidence type="ECO:0000256" key="2">
    <source>
        <dbReference type="ARBA" id="ARBA00009592"/>
    </source>
</evidence>
<evidence type="ECO:0000256" key="1">
    <source>
        <dbReference type="ARBA" id="ARBA00004251"/>
    </source>
</evidence>
<organism evidence="12 13">
    <name type="scientific">Solanum tuberosum</name>
    <name type="common">Potato</name>
    <dbReference type="NCBI Taxonomy" id="4113"/>
    <lineage>
        <taxon>Eukaryota</taxon>
        <taxon>Viridiplantae</taxon>
        <taxon>Streptophyta</taxon>
        <taxon>Embryophyta</taxon>
        <taxon>Tracheophyta</taxon>
        <taxon>Spermatophyta</taxon>
        <taxon>Magnoliopsida</taxon>
        <taxon>eudicotyledons</taxon>
        <taxon>Gunneridae</taxon>
        <taxon>Pentapetalae</taxon>
        <taxon>asterids</taxon>
        <taxon>lamiids</taxon>
        <taxon>Solanales</taxon>
        <taxon>Solanaceae</taxon>
        <taxon>Solanoideae</taxon>
        <taxon>Solaneae</taxon>
        <taxon>Solanum</taxon>
    </lineage>
</organism>
<dbReference type="eggNOG" id="KOG0619">
    <property type="taxonomic scope" value="Eukaryota"/>
</dbReference>
<evidence type="ECO:0000256" key="4">
    <source>
        <dbReference type="ARBA" id="ARBA00022614"/>
    </source>
</evidence>
<dbReference type="STRING" id="4113.M1D3D0"/>
<protein>
    <submittedName>
        <fullName evidence="12">NL0E</fullName>
    </submittedName>
</protein>
<reference evidence="13" key="1">
    <citation type="journal article" date="2011" name="Nature">
        <title>Genome sequence and analysis of the tuber crop potato.</title>
        <authorList>
            <consortium name="The Potato Genome Sequencing Consortium"/>
        </authorList>
    </citation>
    <scope>NUCLEOTIDE SEQUENCE [LARGE SCALE GENOMIC DNA]</scope>
    <source>
        <strain evidence="13">cv. DM1-3 516 R44</strain>
    </source>
</reference>
<dbReference type="InterPro" id="IPR032675">
    <property type="entry name" value="LRR_dom_sf"/>
</dbReference>
<dbReference type="InterPro" id="IPR001611">
    <property type="entry name" value="Leu-rich_rpt"/>
</dbReference>
<name>M1D3D0_SOLTU</name>
<dbReference type="FunFam" id="3.80.10.10:FF:000111">
    <property type="entry name" value="LRR receptor-like serine/threonine-protein kinase ERECTA"/>
    <property type="match status" value="1"/>
</dbReference>
<evidence type="ECO:0000256" key="8">
    <source>
        <dbReference type="ARBA" id="ARBA00023136"/>
    </source>
</evidence>
<keyword evidence="9" id="KW-0675">Receptor</keyword>
<evidence type="ECO:0000313" key="12">
    <source>
        <dbReference type="EnsemblPlants" id="PGSC0003DMT400080345"/>
    </source>
</evidence>
<dbReference type="GO" id="GO:0005886">
    <property type="term" value="C:plasma membrane"/>
    <property type="evidence" value="ECO:0007669"/>
    <property type="project" value="UniProtKB-SubCell"/>
</dbReference>
<evidence type="ECO:0000256" key="5">
    <source>
        <dbReference type="ARBA" id="ARBA00022692"/>
    </source>
</evidence>
<sequence length="246" mass="27404">MRRLFILLPFDPLPSRLRILEQREKLVPSAIRQMCLAMLRLQGVQYDTLTITTKGLDLQFVKVFDQANIVIDLSNNRFEGYIPRTIGDIIGLRTLNLSHNNLKGYIPTSLHQLSVVESLDVSFNKISEEIPQQLASLTFLPVLNLSHKHLVGCISKGKQFDTFENNSYKENDGLCGFPLSKKCGGDDGVPQAATQFGVDQEEEGDSSIVNWQAVLMGYGCGLVIALSVIYMHNVGNTISIMVFEVV</sequence>
<proteinExistence type="inferred from homology"/>
<dbReference type="Gramene" id="PGSC0003DMT400080345">
    <property type="protein sequence ID" value="PGSC0003DMT400080345"/>
    <property type="gene ID" value="PGSC0003DMG400031283"/>
</dbReference>
<comment type="subcellular location">
    <subcellularLocation>
        <location evidence="1">Cell membrane</location>
        <topology evidence="1">Single-pass type I membrane protein</topology>
    </subcellularLocation>
</comment>
<dbReference type="PANTHER" id="PTHR27004">
    <property type="entry name" value="RECEPTOR-LIKE PROTEIN 12 ISOFORM X1"/>
    <property type="match status" value="1"/>
</dbReference>
<comment type="similarity">
    <text evidence="2">Belongs to the RLP family.</text>
</comment>
<dbReference type="PaxDb" id="4113-PGSC0003DMT400080345"/>
<evidence type="ECO:0000256" key="10">
    <source>
        <dbReference type="ARBA" id="ARBA00023180"/>
    </source>
</evidence>
<evidence type="ECO:0000256" key="7">
    <source>
        <dbReference type="ARBA" id="ARBA00022989"/>
    </source>
</evidence>
<evidence type="ECO:0000313" key="13">
    <source>
        <dbReference type="Proteomes" id="UP000011115"/>
    </source>
</evidence>
<evidence type="ECO:0000256" key="3">
    <source>
        <dbReference type="ARBA" id="ARBA00022475"/>
    </source>
</evidence>
<dbReference type="Proteomes" id="UP000011115">
    <property type="component" value="Unassembled WGS sequence"/>
</dbReference>
<keyword evidence="4" id="KW-0433">Leucine-rich repeat</keyword>
<dbReference type="InParanoid" id="M1D3D0"/>
<dbReference type="AlphaFoldDB" id="M1D3D0"/>
<keyword evidence="13" id="KW-1185">Reference proteome</keyword>
<dbReference type="HOGENOM" id="CLU_000288_18_11_1"/>
<keyword evidence="5 11" id="KW-0812">Transmembrane</keyword>
<evidence type="ECO:0000256" key="9">
    <source>
        <dbReference type="ARBA" id="ARBA00023170"/>
    </source>
</evidence>
<keyword evidence="8 11" id="KW-0472">Membrane</keyword>